<dbReference type="GO" id="GO:0016020">
    <property type="term" value="C:membrane"/>
    <property type="evidence" value="ECO:0007669"/>
    <property type="project" value="InterPro"/>
</dbReference>
<dbReference type="InterPro" id="IPR036890">
    <property type="entry name" value="HATPase_C_sf"/>
</dbReference>
<dbReference type="eggNOG" id="COG4585">
    <property type="taxonomic scope" value="Bacteria"/>
</dbReference>
<proteinExistence type="predicted"/>
<dbReference type="KEGG" id="bpsc:BBPC_1100"/>
<dbReference type="Gene3D" id="1.20.5.1930">
    <property type="match status" value="1"/>
</dbReference>
<organism evidence="3 4">
    <name type="scientific">Bifidobacterium pseudocatenulatum DSM 20438 = JCM 1200 = LMG 10505</name>
    <dbReference type="NCBI Taxonomy" id="547043"/>
    <lineage>
        <taxon>Bacteria</taxon>
        <taxon>Bacillati</taxon>
        <taxon>Actinomycetota</taxon>
        <taxon>Actinomycetes</taxon>
        <taxon>Bifidobacteriales</taxon>
        <taxon>Bifidobacteriaceae</taxon>
        <taxon>Bifidobacterium</taxon>
    </lineage>
</organism>
<gene>
    <name evidence="3" type="ORF">BIFPSEUDO_03891</name>
</gene>
<reference evidence="3 4" key="1">
    <citation type="submission" date="2009-02" db="EMBL/GenBank/DDBJ databases">
        <title>Draft genome sequence of Bifidobacterium pseudocatenulatum (DSM 20438).</title>
        <authorList>
            <person name="Sudarsanam P."/>
            <person name="Ley R."/>
            <person name="Guruge J."/>
            <person name="Turnbaugh P.J."/>
            <person name="Mahowald M."/>
            <person name="Liep D."/>
            <person name="Gordon J."/>
        </authorList>
    </citation>
    <scope>NUCLEOTIDE SEQUENCE [LARGE SCALE GENOMIC DNA]</scope>
    <source>
        <strain evidence="3 4">DSM 20438</strain>
    </source>
</reference>
<name>C0BU10_BIFPS</name>
<keyword evidence="1" id="KW-0812">Transmembrane</keyword>
<evidence type="ECO:0000313" key="4">
    <source>
        <dbReference type="Proteomes" id="UP000003875"/>
    </source>
</evidence>
<evidence type="ECO:0000313" key="3">
    <source>
        <dbReference type="EMBL" id="EEG70861.1"/>
    </source>
</evidence>
<dbReference type="GO" id="GO:0046983">
    <property type="term" value="F:protein dimerization activity"/>
    <property type="evidence" value="ECO:0007669"/>
    <property type="project" value="InterPro"/>
</dbReference>
<dbReference type="AlphaFoldDB" id="C0BU10"/>
<feature type="domain" description="Signal transduction histidine kinase subgroup 3 dimerisation and phosphoacceptor" evidence="2">
    <location>
        <begin position="77"/>
        <end position="132"/>
    </location>
</feature>
<keyword evidence="1" id="KW-1133">Transmembrane helix</keyword>
<comment type="caution">
    <text evidence="3">The sequence shown here is derived from an EMBL/GenBank/DDBJ whole genome shotgun (WGS) entry which is preliminary data.</text>
</comment>
<dbReference type="Proteomes" id="UP000003875">
    <property type="component" value="Unassembled WGS sequence"/>
</dbReference>
<dbReference type="PATRIC" id="fig|547043.19.peg.1145"/>
<reference evidence="3 4" key="2">
    <citation type="submission" date="2009-02" db="EMBL/GenBank/DDBJ databases">
        <authorList>
            <person name="Fulton L."/>
            <person name="Clifton S."/>
            <person name="Fulton B."/>
            <person name="Xu J."/>
            <person name="Minx P."/>
            <person name="Pepin K.H."/>
            <person name="Johnson M."/>
            <person name="Bhonagiri V."/>
            <person name="Nash W.E."/>
            <person name="Mardis E.R."/>
            <person name="Wilson R.K."/>
        </authorList>
    </citation>
    <scope>NUCLEOTIDE SEQUENCE [LARGE SCALE GENOMIC DNA]</scope>
    <source>
        <strain evidence="3 4">DSM 20438</strain>
    </source>
</reference>
<sequence length="286" mass="32277">MLYPFAVALVRMWRFNADGVAANEYFMLILVMFFAYFVGKTFAWKELAAQLKQNKLRYEKLSQHVEYLRKESVVASRIHDSVAGNLAYMAILLDGLILDAEKNKTFDEKEIREVRALVVETLDEMRSVVDLMNGGKTESVQADNMSLSGLQIVGEQGDSFLKELGFHGKTRIALKDLKNLDDAFSREVFSLIHELYTNIAVHGSPGGEYRLIVFWDDDDLIHVDQVNDISSKNLFPDKPVSGSGLSLHMKWIKSIGGFAKTSSEKGAWQFHARFPVIMSEDSAEPV</sequence>
<accession>C0BU10</accession>
<keyword evidence="1" id="KW-0472">Membrane</keyword>
<dbReference type="Pfam" id="PF07730">
    <property type="entry name" value="HisKA_3"/>
    <property type="match status" value="1"/>
</dbReference>
<dbReference type="InterPro" id="IPR011712">
    <property type="entry name" value="Sig_transdc_His_kin_sub3_dim/P"/>
</dbReference>
<dbReference type="EMBL" id="ABXX02000003">
    <property type="protein sequence ID" value="EEG70861.1"/>
    <property type="molecule type" value="Genomic_DNA"/>
</dbReference>
<evidence type="ECO:0000259" key="2">
    <source>
        <dbReference type="Pfam" id="PF07730"/>
    </source>
</evidence>
<feature type="transmembrane region" description="Helical" evidence="1">
    <location>
        <begin position="20"/>
        <end position="38"/>
    </location>
</feature>
<protein>
    <recommendedName>
        <fullName evidence="2">Signal transduction histidine kinase subgroup 3 dimerisation and phosphoacceptor domain-containing protein</fullName>
    </recommendedName>
</protein>
<evidence type="ECO:0000256" key="1">
    <source>
        <dbReference type="SAM" id="Phobius"/>
    </source>
</evidence>
<dbReference type="Gene3D" id="3.30.565.10">
    <property type="entry name" value="Histidine kinase-like ATPase, C-terminal domain"/>
    <property type="match status" value="1"/>
</dbReference>
<dbReference type="GO" id="GO:0000155">
    <property type="term" value="F:phosphorelay sensor kinase activity"/>
    <property type="evidence" value="ECO:0007669"/>
    <property type="project" value="InterPro"/>
</dbReference>